<evidence type="ECO:0008006" key="9">
    <source>
        <dbReference type="Google" id="ProtNLM"/>
    </source>
</evidence>
<evidence type="ECO:0000256" key="4">
    <source>
        <dbReference type="PIRSR" id="PIRSR005739-1"/>
    </source>
</evidence>
<keyword evidence="8" id="KW-1185">Reference proteome</keyword>
<dbReference type="PROSITE" id="PS51683">
    <property type="entry name" value="SAM_OMT_II"/>
    <property type="match status" value="1"/>
</dbReference>
<organism evidence="7 8">
    <name type="scientific">Heterostelium pallidum (strain ATCC 26659 / Pp 5 / PN500)</name>
    <name type="common">Cellular slime mold</name>
    <name type="synonym">Polysphondylium pallidum</name>
    <dbReference type="NCBI Taxonomy" id="670386"/>
    <lineage>
        <taxon>Eukaryota</taxon>
        <taxon>Amoebozoa</taxon>
        <taxon>Evosea</taxon>
        <taxon>Eumycetozoa</taxon>
        <taxon>Dictyostelia</taxon>
        <taxon>Acytosteliales</taxon>
        <taxon>Acytosteliaceae</taxon>
        <taxon>Heterostelium</taxon>
    </lineage>
</organism>
<dbReference type="PANTHER" id="PTHR43712">
    <property type="entry name" value="PUTATIVE (AFU_ORTHOLOGUE AFUA_4G14580)-RELATED"/>
    <property type="match status" value="1"/>
</dbReference>
<dbReference type="AlphaFoldDB" id="D3B7M7"/>
<dbReference type="Pfam" id="PF00891">
    <property type="entry name" value="Methyltransf_2"/>
    <property type="match status" value="1"/>
</dbReference>
<gene>
    <name evidence="7" type="ORF">PPL_04465</name>
</gene>
<dbReference type="Proteomes" id="UP000001396">
    <property type="component" value="Unassembled WGS sequence"/>
</dbReference>
<dbReference type="GO" id="GO:0008171">
    <property type="term" value="F:O-methyltransferase activity"/>
    <property type="evidence" value="ECO:0007669"/>
    <property type="project" value="InterPro"/>
</dbReference>
<dbReference type="InterPro" id="IPR001077">
    <property type="entry name" value="COMT_C"/>
</dbReference>
<reference evidence="7 8" key="1">
    <citation type="journal article" date="2011" name="Genome Res.">
        <title>Phylogeny-wide analysis of social amoeba genomes highlights ancient origins for complex intercellular communication.</title>
        <authorList>
            <person name="Heidel A.J."/>
            <person name="Lawal H.M."/>
            <person name="Felder M."/>
            <person name="Schilde C."/>
            <person name="Helps N.R."/>
            <person name="Tunggal B."/>
            <person name="Rivero F."/>
            <person name="John U."/>
            <person name="Schleicher M."/>
            <person name="Eichinger L."/>
            <person name="Platzer M."/>
            <person name="Noegel A.A."/>
            <person name="Schaap P."/>
            <person name="Gloeckner G."/>
        </authorList>
    </citation>
    <scope>NUCLEOTIDE SEQUENCE [LARGE SCALE GENOMIC DNA]</scope>
    <source>
        <strain evidence="8">ATCC 26659 / Pp 5 / PN500</strain>
    </source>
</reference>
<accession>D3B7M7</accession>
<keyword evidence="2" id="KW-0808">Transferase</keyword>
<keyword evidence="1" id="KW-0489">Methyltransferase</keyword>
<evidence type="ECO:0000256" key="1">
    <source>
        <dbReference type="ARBA" id="ARBA00022603"/>
    </source>
</evidence>
<dbReference type="InterPro" id="IPR036388">
    <property type="entry name" value="WH-like_DNA-bd_sf"/>
</dbReference>
<dbReference type="SUPFAM" id="SSF53335">
    <property type="entry name" value="S-adenosyl-L-methionine-dependent methyltransferases"/>
    <property type="match status" value="1"/>
</dbReference>
<proteinExistence type="predicted"/>
<dbReference type="InterPro" id="IPR036390">
    <property type="entry name" value="WH_DNA-bd_sf"/>
</dbReference>
<dbReference type="InterPro" id="IPR012967">
    <property type="entry name" value="COMT_dimerisation"/>
</dbReference>
<feature type="active site" description="Proton acceptor" evidence="4">
    <location>
        <position position="269"/>
    </location>
</feature>
<evidence type="ECO:0000256" key="3">
    <source>
        <dbReference type="ARBA" id="ARBA00022691"/>
    </source>
</evidence>
<dbReference type="PANTHER" id="PTHR43712:SF2">
    <property type="entry name" value="O-METHYLTRANSFERASE CICE"/>
    <property type="match status" value="1"/>
</dbReference>
<dbReference type="RefSeq" id="XP_020434887.1">
    <property type="nucleotide sequence ID" value="XM_020575367.1"/>
</dbReference>
<evidence type="ECO:0000259" key="5">
    <source>
        <dbReference type="Pfam" id="PF00891"/>
    </source>
</evidence>
<dbReference type="GeneID" id="31359952"/>
<dbReference type="EMBL" id="ADBJ01000018">
    <property type="protein sequence ID" value="EFA82770.1"/>
    <property type="molecule type" value="Genomic_DNA"/>
</dbReference>
<name>D3B7M7_HETP5</name>
<dbReference type="InterPro" id="IPR029063">
    <property type="entry name" value="SAM-dependent_MTases_sf"/>
</dbReference>
<dbReference type="SUPFAM" id="SSF46785">
    <property type="entry name" value="Winged helix' DNA-binding domain"/>
    <property type="match status" value="1"/>
</dbReference>
<evidence type="ECO:0000259" key="6">
    <source>
        <dbReference type="Pfam" id="PF08100"/>
    </source>
</evidence>
<evidence type="ECO:0000313" key="8">
    <source>
        <dbReference type="Proteomes" id="UP000001396"/>
    </source>
</evidence>
<sequence length="370" mass="41953">MDPALIFQSMDRDAMLNLLGSAVQHMPIMKFYNGQQMTKCIYICAKLRICEKLGNTVQSKKSCYDIATEVGAHGESLYRMMRAMSTEGFFSECIGQGMEKGIFQHTNLSIQLLNQVTRDEALLHCGTAFYLSWESLYETVMTGKTSGFKSLDSTSLWDFLKKNPEADIEFTKGMASMSSPSVQHLVKMGDFSKFEIVCDVGGSHGLLLNEILKNYPTIKQGLNFDQPIVFENLKKLGERQLDPRFSDVGGNFFESVPEADCYVFKWVLHNWNDDQCVEILANVSEAIRTNGKVYLAEHMGEDSAGDFSLKKRYVAWTDLHMMNLLNGKVRNKSEWNQLISRTDFKIDQFVESDQGLTQNFIILSKKSSAR</sequence>
<feature type="domain" description="O-methyltransferase C-terminal" evidence="5">
    <location>
        <begin position="133"/>
        <end position="344"/>
    </location>
</feature>
<dbReference type="Gene3D" id="3.40.50.150">
    <property type="entry name" value="Vaccinia Virus protein VP39"/>
    <property type="match status" value="1"/>
</dbReference>
<evidence type="ECO:0000313" key="7">
    <source>
        <dbReference type="EMBL" id="EFA82770.1"/>
    </source>
</evidence>
<keyword evidence="3" id="KW-0949">S-adenosyl-L-methionine</keyword>
<dbReference type="Gene3D" id="1.10.10.10">
    <property type="entry name" value="Winged helix-like DNA-binding domain superfamily/Winged helix DNA-binding domain"/>
    <property type="match status" value="1"/>
</dbReference>
<dbReference type="GO" id="GO:0046983">
    <property type="term" value="F:protein dimerization activity"/>
    <property type="evidence" value="ECO:0007669"/>
    <property type="project" value="InterPro"/>
</dbReference>
<evidence type="ECO:0000256" key="2">
    <source>
        <dbReference type="ARBA" id="ARBA00022679"/>
    </source>
</evidence>
<dbReference type="InterPro" id="IPR016461">
    <property type="entry name" value="COMT-like"/>
</dbReference>
<protein>
    <recommendedName>
        <fullName evidence="9">O-methyltransferase</fullName>
    </recommendedName>
</protein>
<feature type="domain" description="O-methyltransferase dimerisation" evidence="6">
    <location>
        <begin position="30"/>
        <end position="113"/>
    </location>
</feature>
<comment type="caution">
    <text evidence="7">The sequence shown here is derived from an EMBL/GenBank/DDBJ whole genome shotgun (WGS) entry which is preliminary data.</text>
</comment>
<dbReference type="GO" id="GO:0032259">
    <property type="term" value="P:methylation"/>
    <property type="evidence" value="ECO:0007669"/>
    <property type="project" value="UniProtKB-KW"/>
</dbReference>
<dbReference type="OMA" id="DHLFAYQ"/>
<dbReference type="Pfam" id="PF08100">
    <property type="entry name" value="Dimerisation"/>
    <property type="match status" value="1"/>
</dbReference>
<dbReference type="PIRSF" id="PIRSF005739">
    <property type="entry name" value="O-mtase"/>
    <property type="match status" value="1"/>
</dbReference>
<dbReference type="InParanoid" id="D3B7M7"/>